<comment type="subcellular location">
    <subcellularLocation>
        <location evidence="3">Cytoplasm</location>
    </subcellularLocation>
</comment>
<dbReference type="NCBIfam" id="NF009073">
    <property type="entry name" value="PRK12408.1"/>
    <property type="match status" value="1"/>
</dbReference>
<dbReference type="HAMAP" id="MF_00524">
    <property type="entry name" value="Glucokinase"/>
    <property type="match status" value="1"/>
</dbReference>
<comment type="catalytic activity">
    <reaction evidence="3">
        <text>D-glucose + ATP = D-glucose 6-phosphate + ADP + H(+)</text>
        <dbReference type="Rhea" id="RHEA:17825"/>
        <dbReference type="ChEBI" id="CHEBI:4167"/>
        <dbReference type="ChEBI" id="CHEBI:15378"/>
        <dbReference type="ChEBI" id="CHEBI:30616"/>
        <dbReference type="ChEBI" id="CHEBI:61548"/>
        <dbReference type="ChEBI" id="CHEBI:456216"/>
        <dbReference type="EC" id="2.7.1.2"/>
    </reaction>
</comment>
<dbReference type="EMBL" id="BAQP01000475">
    <property type="protein sequence ID" value="GBQ32238.1"/>
    <property type="molecule type" value="Genomic_DNA"/>
</dbReference>
<evidence type="ECO:0000256" key="2">
    <source>
        <dbReference type="ARBA" id="ARBA00022777"/>
    </source>
</evidence>
<evidence type="ECO:0000313" key="6">
    <source>
        <dbReference type="Proteomes" id="UP001060895"/>
    </source>
</evidence>
<evidence type="ECO:0000256" key="4">
    <source>
        <dbReference type="RuleBase" id="RU004046"/>
    </source>
</evidence>
<dbReference type="PANTHER" id="PTHR47690:SF1">
    <property type="entry name" value="GLUCOKINASE"/>
    <property type="match status" value="1"/>
</dbReference>
<proteinExistence type="inferred from homology"/>
<dbReference type="Proteomes" id="UP001060895">
    <property type="component" value="Unassembled WGS sequence"/>
</dbReference>
<keyword evidence="3" id="KW-0067">ATP-binding</keyword>
<dbReference type="EC" id="2.7.1.2" evidence="3"/>
<dbReference type="CDD" id="cd24008">
    <property type="entry name" value="ASKHA_NBD_GLK"/>
    <property type="match status" value="1"/>
</dbReference>
<reference evidence="5" key="1">
    <citation type="submission" date="2013-04" db="EMBL/GenBank/DDBJ databases">
        <title>The genome sequencing project of 58 acetic acid bacteria.</title>
        <authorList>
            <person name="Okamoto-Kainuma A."/>
            <person name="Ishikawa M."/>
            <person name="Umino S."/>
            <person name="Koizumi Y."/>
            <person name="Shiwa Y."/>
            <person name="Yoshikawa H."/>
            <person name="Matsutani M."/>
            <person name="Matsushita K."/>
        </authorList>
    </citation>
    <scope>NUCLEOTIDE SEQUENCE</scope>
    <source>
        <strain evidence="5">DSM 12717</strain>
    </source>
</reference>
<sequence>MPVDHRREAGLAMKEIVAVDIGGTHARFAIATVEAGRVVSLGDAVTLKCAEHASMQLAWEAFGREIGRVLPRAAGIAVACPIQGDILKLTNNPWIIRPAQLAEQLGVDEHVLVNDFGAVGYAVTQVDATHLRHLCGPDTDLSANGVTTIVGPGTGLGSAYVVRRDGRSLVCETEGGHVDFAPLDSVDDRILQRLRQRYRRVSAERIVSGPGLVNLYETIAELEGQPALIHDDKELWTLALEGRDPMASAAVERFCLALGAVAGDLALAQGANGVVIAGGVGLRLADHLPRSGFAERFVAKGRFESMMARMPVKLITHPQPGLLGAAAAFAERF</sequence>
<gene>
    <name evidence="3" type="primary">glk</name>
    <name evidence="5" type="ORF">AA12717_3966</name>
</gene>
<dbReference type="NCBIfam" id="TIGR00749">
    <property type="entry name" value="glk"/>
    <property type="match status" value="1"/>
</dbReference>
<organism evidence="5 6">
    <name type="scientific">Gluconacetobacter sacchari DSM 12717</name>
    <dbReference type="NCBI Taxonomy" id="1307940"/>
    <lineage>
        <taxon>Bacteria</taxon>
        <taxon>Pseudomonadati</taxon>
        <taxon>Pseudomonadota</taxon>
        <taxon>Alphaproteobacteria</taxon>
        <taxon>Acetobacterales</taxon>
        <taxon>Acetobacteraceae</taxon>
        <taxon>Gluconacetobacter</taxon>
    </lineage>
</organism>
<feature type="binding site" evidence="3">
    <location>
        <begin position="19"/>
        <end position="24"/>
    </location>
    <ligand>
        <name>ATP</name>
        <dbReference type="ChEBI" id="CHEBI:30616"/>
    </ligand>
</feature>
<dbReference type="PANTHER" id="PTHR47690">
    <property type="entry name" value="GLUCOKINASE"/>
    <property type="match status" value="1"/>
</dbReference>
<protein>
    <recommendedName>
        <fullName evidence="3">Glucokinase</fullName>
        <ecNumber evidence="3">2.7.1.2</ecNumber>
    </recommendedName>
    <alternativeName>
        <fullName evidence="3">Glucose kinase</fullName>
    </alternativeName>
</protein>
<dbReference type="InterPro" id="IPR050201">
    <property type="entry name" value="Bacterial_glucokinase"/>
</dbReference>
<dbReference type="InterPro" id="IPR043129">
    <property type="entry name" value="ATPase_NBD"/>
</dbReference>
<keyword evidence="1 3" id="KW-0808">Transferase</keyword>
<dbReference type="SUPFAM" id="SSF53067">
    <property type="entry name" value="Actin-like ATPase domain"/>
    <property type="match status" value="1"/>
</dbReference>
<keyword evidence="6" id="KW-1185">Reference proteome</keyword>
<dbReference type="InterPro" id="IPR003836">
    <property type="entry name" value="Glucokinase"/>
</dbReference>
<keyword evidence="3" id="KW-0324">Glycolysis</keyword>
<keyword evidence="3" id="KW-0963">Cytoplasm</keyword>
<evidence type="ECO:0000256" key="3">
    <source>
        <dbReference type="HAMAP-Rule" id="MF_00524"/>
    </source>
</evidence>
<comment type="caution">
    <text evidence="5">The sequence shown here is derived from an EMBL/GenBank/DDBJ whole genome shotgun (WGS) entry which is preliminary data.</text>
</comment>
<evidence type="ECO:0000256" key="1">
    <source>
        <dbReference type="ARBA" id="ARBA00022679"/>
    </source>
</evidence>
<dbReference type="Pfam" id="PF02685">
    <property type="entry name" value="Glucokinase"/>
    <property type="match status" value="1"/>
</dbReference>
<dbReference type="Gene3D" id="3.30.420.40">
    <property type="match status" value="1"/>
</dbReference>
<evidence type="ECO:0000313" key="5">
    <source>
        <dbReference type="EMBL" id="GBQ32238.1"/>
    </source>
</evidence>
<keyword evidence="3" id="KW-0547">Nucleotide-binding</keyword>
<comment type="similarity">
    <text evidence="3 4">Belongs to the bacterial glucokinase family.</text>
</comment>
<name>A0ABQ0PFW8_9PROT</name>
<keyword evidence="2 3" id="KW-0418">Kinase</keyword>
<dbReference type="Gene3D" id="3.40.367.20">
    <property type="match status" value="1"/>
</dbReference>
<accession>A0ABQ0PFW8</accession>